<name>A0A5S5AHC7_9FIRM</name>
<dbReference type="InterPro" id="IPR046249">
    <property type="entry name" value="DUF6282"/>
</dbReference>
<keyword evidence="2" id="KW-1185">Reference proteome</keyword>
<reference evidence="1 2" key="1">
    <citation type="submission" date="2019-07" db="EMBL/GenBank/DDBJ databases">
        <title>Genomic Encyclopedia of Type Strains, Phase I: the one thousand microbial genomes (KMG-I) project.</title>
        <authorList>
            <person name="Kyrpides N."/>
        </authorList>
    </citation>
    <scope>NUCLEOTIDE SEQUENCE [LARGE SCALE GENOMIC DNA]</scope>
    <source>
        <strain evidence="1 2">DSM 16647</strain>
    </source>
</reference>
<evidence type="ECO:0008006" key="3">
    <source>
        <dbReference type="Google" id="ProtNLM"/>
    </source>
</evidence>
<dbReference type="InterPro" id="IPR032466">
    <property type="entry name" value="Metal_Hydrolase"/>
</dbReference>
<evidence type="ECO:0000313" key="1">
    <source>
        <dbReference type="EMBL" id="TYP49800.1"/>
    </source>
</evidence>
<dbReference type="Proteomes" id="UP000322294">
    <property type="component" value="Unassembled WGS sequence"/>
</dbReference>
<dbReference type="PIRSF" id="PIRSF021898">
    <property type="entry name" value="UCP021898"/>
    <property type="match status" value="1"/>
</dbReference>
<dbReference type="SUPFAM" id="SSF51556">
    <property type="entry name" value="Metallo-dependent hydrolases"/>
    <property type="match status" value="1"/>
</dbReference>
<proteinExistence type="predicted"/>
<protein>
    <recommendedName>
        <fullName evidence="3">Phosphotriesterase-related protein</fullName>
    </recommendedName>
</protein>
<evidence type="ECO:0000313" key="2">
    <source>
        <dbReference type="Proteomes" id="UP000322294"/>
    </source>
</evidence>
<accession>A0A5S5AHC7</accession>
<organism evidence="1 2">
    <name type="scientific">Thermosediminibacter litoriperuensis</name>
    <dbReference type="NCBI Taxonomy" id="291989"/>
    <lineage>
        <taxon>Bacteria</taxon>
        <taxon>Bacillati</taxon>
        <taxon>Bacillota</taxon>
        <taxon>Clostridia</taxon>
        <taxon>Thermosediminibacterales</taxon>
        <taxon>Thermosediminibacteraceae</taxon>
        <taxon>Thermosediminibacter</taxon>
    </lineage>
</organism>
<dbReference type="Pfam" id="PF19799">
    <property type="entry name" value="DUF6282"/>
    <property type="match status" value="1"/>
</dbReference>
<dbReference type="InterPro" id="IPR016797">
    <property type="entry name" value="UCP021898"/>
</dbReference>
<dbReference type="EMBL" id="VNHO01000029">
    <property type="protein sequence ID" value="TYP49800.1"/>
    <property type="molecule type" value="Genomic_DNA"/>
</dbReference>
<sequence length="302" mass="33195">MTECEGKNVFIDENILNGMIDLHIHVGPDYVPRYGDSIRLAKEASARGMKAIVIKTHLASTVGNAHAANQLDLGTKVFGGIALNGPTGGLNVRTVIATIKSGGKMIWLPTVDAEYAIKKAESGHWIKAYVNGSSFGRKRELINILDNNGKLKEEVQEILRVCKEYDVILGTGHISPEECLALAKESKAIGYDKLEVTHPNAWTEDFTIPVLKELTSLGATLTLSYGVCSPHNGRQDPREIVNIIKEVKAENCCLISDYGQVYSASPVEGFRAYCYVLLRFGVTEKELDIMTKDNPSRLLNFK</sequence>
<gene>
    <name evidence="1" type="ORF">LZ11_02125</name>
</gene>
<dbReference type="AlphaFoldDB" id="A0A5S5AHC7"/>
<comment type="caution">
    <text evidence="1">The sequence shown here is derived from an EMBL/GenBank/DDBJ whole genome shotgun (WGS) entry which is preliminary data.</text>
</comment>